<keyword evidence="3" id="KW-1185">Reference proteome</keyword>
<gene>
    <name evidence="2" type="ORF">GJR95_36315</name>
</gene>
<dbReference type="InterPro" id="IPR025411">
    <property type="entry name" value="DUF4136"/>
</dbReference>
<evidence type="ECO:0000259" key="1">
    <source>
        <dbReference type="Pfam" id="PF13590"/>
    </source>
</evidence>
<dbReference type="PROSITE" id="PS51257">
    <property type="entry name" value="PROKAR_LIPOPROTEIN"/>
    <property type="match status" value="1"/>
</dbReference>
<dbReference type="Proteomes" id="UP000464577">
    <property type="component" value="Chromosome"/>
</dbReference>
<dbReference type="Gene3D" id="3.30.160.670">
    <property type="match status" value="1"/>
</dbReference>
<name>A0A6P1W8B1_9BACT</name>
<evidence type="ECO:0000313" key="2">
    <source>
        <dbReference type="EMBL" id="QHW00151.1"/>
    </source>
</evidence>
<dbReference type="KEGG" id="senf:GJR95_36315"/>
<feature type="domain" description="DUF4136" evidence="1">
    <location>
        <begin position="22"/>
        <end position="190"/>
    </location>
</feature>
<organism evidence="2 3">
    <name type="scientific">Spirosoma endbachense</name>
    <dbReference type="NCBI Taxonomy" id="2666025"/>
    <lineage>
        <taxon>Bacteria</taxon>
        <taxon>Pseudomonadati</taxon>
        <taxon>Bacteroidota</taxon>
        <taxon>Cytophagia</taxon>
        <taxon>Cytophagales</taxon>
        <taxon>Cytophagaceae</taxon>
        <taxon>Spirosoma</taxon>
    </lineage>
</organism>
<dbReference type="RefSeq" id="WP_162390541.1">
    <property type="nucleotide sequence ID" value="NZ_CP045997.1"/>
</dbReference>
<sequence>MKNLYISIGLVVALIGCSPRVTVDKTQTIDFNHYKTYGWMDSDVNAGQNPLYYNQIATQRVEQTVTMVLSQRGLDSTKNMPDLLVGYHFFVEDKTRLVTNNPAPTPVYGPYYGWGRWGYRNWRPSWWSWNTWGPMYSQEKYEAGTVVIDMVDAKTKQLIWRGSVQSAIIDPARISDQLQRDVQRIIEQFPQRKSQLSQSK</sequence>
<reference evidence="2 3" key="1">
    <citation type="submission" date="2019-11" db="EMBL/GenBank/DDBJ databases">
        <title>Spirosoma endbachense sp. nov., isolated from a natural salt meadow.</title>
        <authorList>
            <person name="Rojas J."/>
            <person name="Ambika Manirajan B."/>
            <person name="Ratering S."/>
            <person name="Suarez C."/>
            <person name="Geissler-Plaum R."/>
            <person name="Schnell S."/>
        </authorList>
    </citation>
    <scope>NUCLEOTIDE SEQUENCE [LARGE SCALE GENOMIC DNA]</scope>
    <source>
        <strain evidence="2 3">I-24</strain>
    </source>
</reference>
<dbReference type="Pfam" id="PF13590">
    <property type="entry name" value="DUF4136"/>
    <property type="match status" value="1"/>
</dbReference>
<accession>A0A6P1W8B1</accession>
<protein>
    <submittedName>
        <fullName evidence="2">DUF4136 domain-containing protein</fullName>
    </submittedName>
</protein>
<evidence type="ECO:0000313" key="3">
    <source>
        <dbReference type="Proteomes" id="UP000464577"/>
    </source>
</evidence>
<dbReference type="AlphaFoldDB" id="A0A6P1W8B1"/>
<dbReference type="EMBL" id="CP045997">
    <property type="protein sequence ID" value="QHW00151.1"/>
    <property type="molecule type" value="Genomic_DNA"/>
</dbReference>
<proteinExistence type="predicted"/>